<protein>
    <recommendedName>
        <fullName evidence="3">Lipoprotein</fullName>
    </recommendedName>
</protein>
<name>A0ABV2LE27_9BACL</name>
<accession>A0ABV2LE27</accession>
<sequence length="154" mass="17747">MIIRGKWKEGNVLKNLLCFLLLLVINGCTYESENPKVQGARQIALIEEEGRAKVLQEGRQLLKKDADFIIDSLSARICVFDRMESGIDKSKKMPIKIEQKFKGSLNNKITYYASQLPVGTEVQFMLENGTEWLYTKEMNKPSSVYRCDYVNDER</sequence>
<proteinExistence type="predicted"/>
<keyword evidence="2" id="KW-1185">Reference proteome</keyword>
<evidence type="ECO:0008006" key="3">
    <source>
        <dbReference type="Google" id="ProtNLM"/>
    </source>
</evidence>
<evidence type="ECO:0000313" key="2">
    <source>
        <dbReference type="Proteomes" id="UP001549097"/>
    </source>
</evidence>
<dbReference type="EMBL" id="JBEPMP010000001">
    <property type="protein sequence ID" value="MET3726851.1"/>
    <property type="molecule type" value="Genomic_DNA"/>
</dbReference>
<reference evidence="1 2" key="1">
    <citation type="submission" date="2024-06" db="EMBL/GenBank/DDBJ databases">
        <title>Genomic Encyclopedia of Type Strains, Phase IV (KMG-IV): sequencing the most valuable type-strain genomes for metagenomic binning, comparative biology and taxonomic classification.</title>
        <authorList>
            <person name="Goeker M."/>
        </authorList>
    </citation>
    <scope>NUCLEOTIDE SEQUENCE [LARGE SCALE GENOMIC DNA]</scope>
    <source>
        <strain evidence="1 2">DSM 100124</strain>
    </source>
</reference>
<comment type="caution">
    <text evidence="1">The sequence shown here is derived from an EMBL/GenBank/DDBJ whole genome shotgun (WGS) entry which is preliminary data.</text>
</comment>
<gene>
    <name evidence="1" type="ORF">ABID52_000432</name>
</gene>
<organism evidence="1 2">
    <name type="scientific">Fictibacillus halophilus</name>
    <dbReference type="NCBI Taxonomy" id="1610490"/>
    <lineage>
        <taxon>Bacteria</taxon>
        <taxon>Bacillati</taxon>
        <taxon>Bacillota</taxon>
        <taxon>Bacilli</taxon>
        <taxon>Bacillales</taxon>
        <taxon>Fictibacillaceae</taxon>
        <taxon>Fictibacillus</taxon>
    </lineage>
</organism>
<dbReference type="RefSeq" id="WP_198768536.1">
    <property type="nucleotide sequence ID" value="NZ_JAEACF010000001.1"/>
</dbReference>
<evidence type="ECO:0000313" key="1">
    <source>
        <dbReference type="EMBL" id="MET3726851.1"/>
    </source>
</evidence>
<dbReference type="Proteomes" id="UP001549097">
    <property type="component" value="Unassembled WGS sequence"/>
</dbReference>